<evidence type="ECO:0000256" key="9">
    <source>
        <dbReference type="ARBA" id="ARBA00023125"/>
    </source>
</evidence>
<proteinExistence type="inferred from homology"/>
<organism evidence="15">
    <name type="scientific">uncultured Desulfovibrio sp</name>
    <dbReference type="NCBI Taxonomy" id="167968"/>
    <lineage>
        <taxon>Bacteria</taxon>
        <taxon>Pseudomonadati</taxon>
        <taxon>Thermodesulfobacteriota</taxon>
        <taxon>Desulfovibrionia</taxon>
        <taxon>Desulfovibrionales</taxon>
        <taxon>Desulfovibrionaceae</taxon>
        <taxon>Desulfovibrio</taxon>
        <taxon>environmental samples</taxon>
    </lineage>
</organism>
<keyword evidence="1 11" id="KW-0639">Primosome</keyword>
<dbReference type="Pfam" id="PF18074">
    <property type="entry name" value="PriA_C"/>
    <property type="match status" value="1"/>
</dbReference>
<dbReference type="SUPFAM" id="SSF52540">
    <property type="entry name" value="P-loop containing nucleoside triphosphate hydrolases"/>
    <property type="match status" value="2"/>
</dbReference>
<feature type="binding site" evidence="11">
    <location>
        <position position="541"/>
    </location>
    <ligand>
        <name>Zn(2+)</name>
        <dbReference type="ChEBI" id="CHEBI:29105"/>
        <label>2</label>
    </ligand>
</feature>
<dbReference type="PROSITE" id="PS51192">
    <property type="entry name" value="HELICASE_ATP_BIND_1"/>
    <property type="match status" value="1"/>
</dbReference>
<dbReference type="SMART" id="SM00490">
    <property type="entry name" value="HELICc"/>
    <property type="match status" value="1"/>
</dbReference>
<evidence type="ECO:0000313" key="15">
    <source>
        <dbReference type="EMBL" id="SBV94408.1"/>
    </source>
</evidence>
<dbReference type="GO" id="GO:0006269">
    <property type="term" value="P:DNA replication, synthesis of primer"/>
    <property type="evidence" value="ECO:0007669"/>
    <property type="project" value="UniProtKB-KW"/>
</dbReference>
<evidence type="ECO:0000256" key="10">
    <source>
        <dbReference type="ARBA" id="ARBA00023235"/>
    </source>
</evidence>
<evidence type="ECO:0000259" key="13">
    <source>
        <dbReference type="PROSITE" id="PS51192"/>
    </source>
</evidence>
<feature type="binding site" evidence="11">
    <location>
        <position position="551"/>
    </location>
    <ligand>
        <name>Zn(2+)</name>
        <dbReference type="ChEBI" id="CHEBI:29105"/>
        <label>1</label>
    </ligand>
</feature>
<keyword evidence="6 11" id="KW-0347">Helicase</keyword>
<dbReference type="InterPro" id="IPR040498">
    <property type="entry name" value="PriA_CRR"/>
</dbReference>
<dbReference type="Pfam" id="PF00271">
    <property type="entry name" value="Helicase_C"/>
    <property type="match status" value="1"/>
</dbReference>
<dbReference type="NCBIfam" id="TIGR00595">
    <property type="entry name" value="priA"/>
    <property type="match status" value="1"/>
</dbReference>
<accession>A0A212J4N0</accession>
<feature type="binding site" evidence="11">
    <location>
        <position position="511"/>
    </location>
    <ligand>
        <name>Zn(2+)</name>
        <dbReference type="ChEBI" id="CHEBI:29105"/>
        <label>1</label>
    </ligand>
</feature>
<dbReference type="Pfam" id="PF18319">
    <property type="entry name" value="Zn_ribbon_PriA"/>
    <property type="match status" value="1"/>
</dbReference>
<feature type="binding site" evidence="11">
    <location>
        <position position="554"/>
    </location>
    <ligand>
        <name>Zn(2+)</name>
        <dbReference type="ChEBI" id="CHEBI:29105"/>
        <label>1</label>
    </ligand>
</feature>
<dbReference type="InterPro" id="IPR042115">
    <property type="entry name" value="PriA_3primeBD_sf"/>
</dbReference>
<keyword evidence="5 11" id="KW-0378">Hydrolase</keyword>
<dbReference type="GO" id="GO:0006270">
    <property type="term" value="P:DNA replication initiation"/>
    <property type="evidence" value="ECO:0007669"/>
    <property type="project" value="TreeGrafter"/>
</dbReference>
<comment type="catalytic activity">
    <reaction evidence="11">
        <text>ATP + H2O = ADP + phosphate + H(+)</text>
        <dbReference type="Rhea" id="RHEA:13065"/>
        <dbReference type="ChEBI" id="CHEBI:15377"/>
        <dbReference type="ChEBI" id="CHEBI:15378"/>
        <dbReference type="ChEBI" id="CHEBI:30616"/>
        <dbReference type="ChEBI" id="CHEBI:43474"/>
        <dbReference type="ChEBI" id="CHEBI:456216"/>
        <dbReference type="EC" id="5.6.2.4"/>
    </reaction>
</comment>
<dbReference type="EMBL" id="FLUP01000001">
    <property type="protein sequence ID" value="SBV94408.1"/>
    <property type="molecule type" value="Genomic_DNA"/>
</dbReference>
<dbReference type="GO" id="GO:0006302">
    <property type="term" value="P:double-strand break repair"/>
    <property type="evidence" value="ECO:0007669"/>
    <property type="project" value="InterPro"/>
</dbReference>
<dbReference type="InterPro" id="IPR027417">
    <property type="entry name" value="P-loop_NTPase"/>
</dbReference>
<keyword evidence="2 11" id="KW-0235">DNA replication</keyword>
<protein>
    <recommendedName>
        <fullName evidence="11">Replication restart protein PriA</fullName>
    </recommendedName>
    <alternativeName>
        <fullName evidence="11">ATP-dependent DNA helicase PriA</fullName>
        <ecNumber evidence="11">5.6.2.4</ecNumber>
    </alternativeName>
    <alternativeName>
        <fullName evidence="11">DNA 3'-5' helicase PriA</fullName>
    </alternativeName>
</protein>
<dbReference type="AlphaFoldDB" id="A0A212J4N0"/>
<comment type="cofactor">
    <cofactor evidence="11">
        <name>Zn(2+)</name>
        <dbReference type="ChEBI" id="CHEBI:29105"/>
    </cofactor>
    <text evidence="11">Binds 2 zinc ions per subunit.</text>
</comment>
<evidence type="ECO:0000256" key="7">
    <source>
        <dbReference type="ARBA" id="ARBA00022833"/>
    </source>
</evidence>
<keyword evidence="4 11" id="KW-0547">Nucleotide-binding</keyword>
<keyword evidence="9 11" id="KW-0238">DNA-binding</keyword>
<comment type="function">
    <text evidence="11">Initiates the restart of stalled replication forks, which reloads the replicative helicase on sites other than the origin of replication. Recognizes and binds to abandoned replication forks and remodels them to uncover a helicase loading site. Promotes assembly of the primosome at these replication forks.</text>
</comment>
<dbReference type="SMART" id="SM00487">
    <property type="entry name" value="DEXDc"/>
    <property type="match status" value="1"/>
</dbReference>
<dbReference type="InterPro" id="IPR006935">
    <property type="entry name" value="Helicase/UvrB_N"/>
</dbReference>
<evidence type="ECO:0000256" key="2">
    <source>
        <dbReference type="ARBA" id="ARBA00022705"/>
    </source>
</evidence>
<dbReference type="GO" id="GO:0016887">
    <property type="term" value="F:ATP hydrolysis activity"/>
    <property type="evidence" value="ECO:0007669"/>
    <property type="project" value="RHEA"/>
</dbReference>
<dbReference type="GO" id="GO:0006310">
    <property type="term" value="P:DNA recombination"/>
    <property type="evidence" value="ECO:0007669"/>
    <property type="project" value="InterPro"/>
</dbReference>
<dbReference type="InterPro" id="IPR041222">
    <property type="entry name" value="PriA_3primeBD"/>
</dbReference>
<dbReference type="GO" id="GO:0003677">
    <property type="term" value="F:DNA binding"/>
    <property type="evidence" value="ECO:0007669"/>
    <property type="project" value="UniProtKB-UniRule"/>
</dbReference>
<name>A0A212J4N0_9BACT</name>
<dbReference type="GO" id="GO:0005524">
    <property type="term" value="F:ATP binding"/>
    <property type="evidence" value="ECO:0007669"/>
    <property type="project" value="UniProtKB-UniRule"/>
</dbReference>
<dbReference type="PROSITE" id="PS51194">
    <property type="entry name" value="HELICASE_CTER"/>
    <property type="match status" value="1"/>
</dbReference>
<dbReference type="Gene3D" id="3.40.50.300">
    <property type="entry name" value="P-loop containing nucleotide triphosphate hydrolases"/>
    <property type="match status" value="2"/>
</dbReference>
<dbReference type="InterPro" id="IPR014001">
    <property type="entry name" value="Helicase_ATP-bd"/>
</dbReference>
<evidence type="ECO:0000256" key="11">
    <source>
        <dbReference type="HAMAP-Rule" id="MF_00983"/>
    </source>
</evidence>
<dbReference type="EC" id="5.6.2.4" evidence="11"/>
<dbReference type="Pfam" id="PF04851">
    <property type="entry name" value="ResIII"/>
    <property type="match status" value="1"/>
</dbReference>
<evidence type="ECO:0000256" key="5">
    <source>
        <dbReference type="ARBA" id="ARBA00022801"/>
    </source>
</evidence>
<keyword evidence="10 11" id="KW-0413">Isomerase</keyword>
<evidence type="ECO:0000256" key="3">
    <source>
        <dbReference type="ARBA" id="ARBA00022723"/>
    </source>
</evidence>
<evidence type="ECO:0000256" key="4">
    <source>
        <dbReference type="ARBA" id="ARBA00022741"/>
    </source>
</evidence>
<feature type="binding site" evidence="11">
    <location>
        <position position="514"/>
    </location>
    <ligand>
        <name>Zn(2+)</name>
        <dbReference type="ChEBI" id="CHEBI:29105"/>
        <label>1</label>
    </ligand>
</feature>
<feature type="region of interest" description="Disordered" evidence="12">
    <location>
        <begin position="241"/>
        <end position="260"/>
    </location>
</feature>
<evidence type="ECO:0000256" key="8">
    <source>
        <dbReference type="ARBA" id="ARBA00022840"/>
    </source>
</evidence>
<feature type="domain" description="Helicase ATP-binding" evidence="13">
    <location>
        <begin position="279"/>
        <end position="447"/>
    </location>
</feature>
<comment type="similarity">
    <text evidence="11">Belongs to the helicase family. PriA subfamily.</text>
</comment>
<feature type="binding site" evidence="11">
    <location>
        <position position="520"/>
    </location>
    <ligand>
        <name>Zn(2+)</name>
        <dbReference type="ChEBI" id="CHEBI:29105"/>
        <label>2</label>
    </ligand>
</feature>
<dbReference type="Gene3D" id="3.40.1440.60">
    <property type="entry name" value="PriA, 3(prime) DNA-binding domain"/>
    <property type="match status" value="1"/>
</dbReference>
<evidence type="ECO:0000256" key="6">
    <source>
        <dbReference type="ARBA" id="ARBA00022806"/>
    </source>
</evidence>
<feature type="binding site" evidence="11">
    <location>
        <position position="538"/>
    </location>
    <ligand>
        <name>Zn(2+)</name>
        <dbReference type="ChEBI" id="CHEBI:29105"/>
        <label>2</label>
    </ligand>
</feature>
<dbReference type="HAMAP" id="MF_00983">
    <property type="entry name" value="PriA"/>
    <property type="match status" value="1"/>
</dbReference>
<comment type="subunit">
    <text evidence="11">Component of the replication restart primosome.</text>
</comment>
<dbReference type="PANTHER" id="PTHR30580">
    <property type="entry name" value="PRIMOSOMAL PROTEIN N"/>
    <property type="match status" value="1"/>
</dbReference>
<dbReference type="InterPro" id="IPR005259">
    <property type="entry name" value="PriA"/>
</dbReference>
<evidence type="ECO:0000259" key="14">
    <source>
        <dbReference type="PROSITE" id="PS51194"/>
    </source>
</evidence>
<keyword evidence="8 11" id="KW-0067">ATP-binding</keyword>
<dbReference type="InterPro" id="IPR041236">
    <property type="entry name" value="PriA_C"/>
</dbReference>
<evidence type="ECO:0000256" key="12">
    <source>
        <dbReference type="SAM" id="MobiDB-lite"/>
    </source>
</evidence>
<dbReference type="GO" id="GO:0043138">
    <property type="term" value="F:3'-5' DNA helicase activity"/>
    <property type="evidence" value="ECO:0007669"/>
    <property type="project" value="UniProtKB-EC"/>
</dbReference>
<sequence length="803" mass="88316">MGPYYVTLPHMYATVALLTPPYASLTYTLPPEFPADFWQPGLRVAVPLGRGERTALRAAVLLRVSPTADVPEGVDCKSLGWPLENAPLLPAVLLELAEDLARRQGLHPGHILGHVLPQGLRLARVRLRNIESGKAVAWTLARIREALPEQRQALAESLCKGTARMLPPGTDAASEEFCLLRVDPPWPVRPSAKRQIEVLDYLHQHGSVSRRRLVQSLGQAVTPALHTLLEAGHVNLARDNGVDDDDALDATEQSLLPPPPAPFVLNDEQARALESMLEALRAEEASSRLLFGVTGSGKTAVYLELAKACLAAGKSVMLLAPEVALAHKLRRDATCALPDAPLFFYHGYQSPARREATFRQMAQSDTPCIVVGTRSALFLPVPHLNCIVLDEEHDGSFKQDESLAYQAKEVAWFRVAQAKGLLVLGSATPDLKTFYAAENGHLPILRLPHRVGGRELPPVELVDISALAPGSTSMDGLLAPQSEAALRETIERGEQAVVLLNRRGYAPLMYCLDCNRTLRCPHCEIGLTYHKGLEKLVCHYCGYSRPFPSPCPECGGMNFLPMGEGTERLAERLSVLAGGPVLRLDRDSTRRPGRMEEILAAFSRQEAPILVGTQMLSKGHHFPLVTLAVIADADLGLNLPDYRAAERTFQLLVQSAGRAGRGDKPGRVLIQTRDVEHYCWQYVRTADYEGFYQAELAKRRLRRYPPFVRLALIRISYALNEQGGPPALNDLALALRGKAAELGVQLLGPAPAPLALLRGRKRFTCLIKGQDWQALRSLYFFALSQKASRHLRLFLDLDPINML</sequence>
<keyword evidence="3 11" id="KW-0479">Metal-binding</keyword>
<dbReference type="PANTHER" id="PTHR30580:SF0">
    <property type="entry name" value="PRIMOSOMAL PROTEIN N"/>
    <property type="match status" value="1"/>
</dbReference>
<dbReference type="GO" id="GO:0008270">
    <property type="term" value="F:zinc ion binding"/>
    <property type="evidence" value="ECO:0007669"/>
    <property type="project" value="UniProtKB-UniRule"/>
</dbReference>
<dbReference type="GO" id="GO:1990077">
    <property type="term" value="C:primosome complex"/>
    <property type="evidence" value="ECO:0007669"/>
    <property type="project" value="UniProtKB-UniRule"/>
</dbReference>
<dbReference type="InterPro" id="IPR001650">
    <property type="entry name" value="Helicase_C-like"/>
</dbReference>
<keyword evidence="7 11" id="KW-0862">Zinc</keyword>
<reference evidence="15" key="1">
    <citation type="submission" date="2016-04" db="EMBL/GenBank/DDBJ databases">
        <authorList>
            <person name="Evans L.H."/>
            <person name="Alamgir A."/>
            <person name="Owens N."/>
            <person name="Weber N.D."/>
            <person name="Virtaneva K."/>
            <person name="Barbian K."/>
            <person name="Babar A."/>
            <person name="Rosenke K."/>
        </authorList>
    </citation>
    <scope>NUCLEOTIDE SEQUENCE</scope>
    <source>
        <strain evidence="15">92-2</strain>
    </source>
</reference>
<feature type="domain" description="Helicase C-terminal" evidence="14">
    <location>
        <begin position="546"/>
        <end position="699"/>
    </location>
</feature>
<evidence type="ECO:0000256" key="1">
    <source>
        <dbReference type="ARBA" id="ARBA00022515"/>
    </source>
</evidence>
<dbReference type="CDD" id="cd18804">
    <property type="entry name" value="SF2_C_priA"/>
    <property type="match status" value="1"/>
</dbReference>
<comment type="catalytic activity">
    <reaction evidence="11">
        <text>Couples ATP hydrolysis with the unwinding of duplex DNA by translocating in the 3'-5' direction.</text>
        <dbReference type="EC" id="5.6.2.4"/>
    </reaction>
</comment>
<gene>
    <name evidence="11" type="primary">priA</name>
    <name evidence="15" type="ORF">KM92DES2_10525</name>
</gene>
<dbReference type="Pfam" id="PF17764">
    <property type="entry name" value="PriA_3primeBD"/>
    <property type="match status" value="1"/>
</dbReference>
<feature type="binding site" evidence="11">
    <location>
        <position position="523"/>
    </location>
    <ligand>
        <name>Zn(2+)</name>
        <dbReference type="ChEBI" id="CHEBI:29105"/>
        <label>2</label>
    </ligand>
</feature>